<keyword evidence="3" id="KW-0804">Transcription</keyword>
<evidence type="ECO:0000259" key="6">
    <source>
        <dbReference type="PROSITE" id="PS01124"/>
    </source>
</evidence>
<keyword evidence="5" id="KW-0472">Membrane</keyword>
<feature type="domain" description="HTH araC/xylS-type" evidence="6">
    <location>
        <begin position="226"/>
        <end position="333"/>
    </location>
</feature>
<feature type="transmembrane region" description="Helical" evidence="5">
    <location>
        <begin position="103"/>
        <end position="124"/>
    </location>
</feature>
<dbReference type="HOGENOM" id="CLU_041408_2_0_12"/>
<dbReference type="EMBL" id="JH597773">
    <property type="protein sequence ID" value="EHQ06167.1"/>
    <property type="molecule type" value="Genomic_DNA"/>
</dbReference>
<dbReference type="PANTHER" id="PTHR43280">
    <property type="entry name" value="ARAC-FAMILY TRANSCRIPTIONAL REGULATOR"/>
    <property type="match status" value="1"/>
</dbReference>
<keyword evidence="2" id="KW-0238">DNA-binding</keyword>
<protein>
    <submittedName>
        <fullName evidence="7">Transcriptional regulator, AraC family</fullName>
    </submittedName>
</protein>
<gene>
    <name evidence="7" type="ORF">Lepil_1478</name>
</gene>
<dbReference type="SMART" id="SM00342">
    <property type="entry name" value="HTH_ARAC"/>
    <property type="match status" value="1"/>
</dbReference>
<name>H2CKT3_9LEPT</name>
<keyword evidence="1" id="KW-0805">Transcription regulation</keyword>
<organism evidence="7 8">
    <name type="scientific">Leptonema illini DSM 21528</name>
    <dbReference type="NCBI Taxonomy" id="929563"/>
    <lineage>
        <taxon>Bacteria</taxon>
        <taxon>Pseudomonadati</taxon>
        <taxon>Spirochaetota</taxon>
        <taxon>Spirochaetia</taxon>
        <taxon>Leptospirales</taxon>
        <taxon>Leptospiraceae</taxon>
        <taxon>Leptonema</taxon>
    </lineage>
</organism>
<dbReference type="Proteomes" id="UP000005737">
    <property type="component" value="Unassembled WGS sequence"/>
</dbReference>
<dbReference type="InterPro" id="IPR018060">
    <property type="entry name" value="HTH_AraC"/>
</dbReference>
<dbReference type="RefSeq" id="WP_002771429.1">
    <property type="nucleotide sequence ID" value="NZ_JH597773.1"/>
</dbReference>
<feature type="region of interest" description="Disordered" evidence="4">
    <location>
        <begin position="201"/>
        <end position="224"/>
    </location>
</feature>
<evidence type="ECO:0000313" key="8">
    <source>
        <dbReference type="Proteomes" id="UP000005737"/>
    </source>
</evidence>
<dbReference type="AlphaFoldDB" id="H2CKT3"/>
<dbReference type="PANTHER" id="PTHR43280:SF29">
    <property type="entry name" value="ARAC-FAMILY TRANSCRIPTIONAL REGULATOR"/>
    <property type="match status" value="1"/>
</dbReference>
<evidence type="ECO:0000256" key="5">
    <source>
        <dbReference type="SAM" id="Phobius"/>
    </source>
</evidence>
<keyword evidence="8" id="KW-1185">Reference proteome</keyword>
<feature type="transmembrane region" description="Helical" evidence="5">
    <location>
        <begin position="145"/>
        <end position="167"/>
    </location>
</feature>
<reference evidence="7 8" key="1">
    <citation type="submission" date="2011-10" db="EMBL/GenBank/DDBJ databases">
        <title>The Improved High-Quality Draft genome of Leptonema illini DSM 21528.</title>
        <authorList>
            <consortium name="US DOE Joint Genome Institute (JGI-PGF)"/>
            <person name="Lucas S."/>
            <person name="Copeland A."/>
            <person name="Lapidus A."/>
            <person name="Glavina del Rio T."/>
            <person name="Dalin E."/>
            <person name="Tice H."/>
            <person name="Bruce D."/>
            <person name="Goodwin L."/>
            <person name="Pitluck S."/>
            <person name="Peters L."/>
            <person name="Mikhailova N."/>
            <person name="Held B."/>
            <person name="Kyrpides N."/>
            <person name="Mavromatis K."/>
            <person name="Ivanova N."/>
            <person name="Markowitz V."/>
            <person name="Cheng J.-F."/>
            <person name="Hugenholtz P."/>
            <person name="Woyke T."/>
            <person name="Wu D."/>
            <person name="Gronow S."/>
            <person name="Wellnitz S."/>
            <person name="Brambilla E.-M."/>
            <person name="Klenk H.-P."/>
            <person name="Eisen J.A."/>
        </authorList>
    </citation>
    <scope>NUCLEOTIDE SEQUENCE [LARGE SCALE GENOMIC DNA]</scope>
    <source>
        <strain evidence="7 8">DSM 21528</strain>
    </source>
</reference>
<feature type="transmembrane region" description="Helical" evidence="5">
    <location>
        <begin position="75"/>
        <end position="97"/>
    </location>
</feature>
<dbReference type="InterPro" id="IPR020449">
    <property type="entry name" value="Tscrpt_reg_AraC-type_HTH"/>
</dbReference>
<dbReference type="GO" id="GO:0003700">
    <property type="term" value="F:DNA-binding transcription factor activity"/>
    <property type="evidence" value="ECO:0007669"/>
    <property type="project" value="InterPro"/>
</dbReference>
<dbReference type="PRINTS" id="PR00032">
    <property type="entry name" value="HTHARAC"/>
</dbReference>
<evidence type="ECO:0000256" key="3">
    <source>
        <dbReference type="ARBA" id="ARBA00023163"/>
    </source>
</evidence>
<evidence type="ECO:0000256" key="1">
    <source>
        <dbReference type="ARBA" id="ARBA00023015"/>
    </source>
</evidence>
<feature type="transmembrane region" description="Helical" evidence="5">
    <location>
        <begin position="173"/>
        <end position="196"/>
    </location>
</feature>
<feature type="transmembrane region" description="Helical" evidence="5">
    <location>
        <begin position="12"/>
        <end position="31"/>
    </location>
</feature>
<dbReference type="SUPFAM" id="SSF46689">
    <property type="entry name" value="Homeodomain-like"/>
    <property type="match status" value="1"/>
</dbReference>
<dbReference type="Pfam" id="PF12833">
    <property type="entry name" value="HTH_18"/>
    <property type="match status" value="1"/>
</dbReference>
<evidence type="ECO:0000313" key="7">
    <source>
        <dbReference type="EMBL" id="EHQ06167.1"/>
    </source>
</evidence>
<evidence type="ECO:0000256" key="2">
    <source>
        <dbReference type="ARBA" id="ARBA00023125"/>
    </source>
</evidence>
<dbReference type="STRING" id="183.GCA_002009735_00476"/>
<dbReference type="Gene3D" id="1.10.10.60">
    <property type="entry name" value="Homeodomain-like"/>
    <property type="match status" value="1"/>
</dbReference>
<evidence type="ECO:0000256" key="4">
    <source>
        <dbReference type="SAM" id="MobiDB-lite"/>
    </source>
</evidence>
<dbReference type="InterPro" id="IPR009057">
    <property type="entry name" value="Homeodomain-like_sf"/>
</dbReference>
<feature type="transmembrane region" description="Helical" evidence="5">
    <location>
        <begin position="43"/>
        <end position="63"/>
    </location>
</feature>
<keyword evidence="5" id="KW-0812">Transmembrane</keyword>
<keyword evidence="5" id="KW-1133">Transmembrane helix</keyword>
<dbReference type="PROSITE" id="PS01124">
    <property type="entry name" value="HTH_ARAC_FAMILY_2"/>
    <property type="match status" value="1"/>
</dbReference>
<sequence>MLFVLTAGRGTLAGRLLVALILVLTLPHLVHIIEPVPQSWPRLLHSFMGSHAFLLGPMLYLFVMEKVDPTRKLRTIDGVHFLPFLLSVLSFFVFKPAPGSPPIALAGILFLSVAGYTVASIYRISDSLPDPLYNYGIRVPVRGHILQWTVGMTGFLWTAQVIIHKWLPHREGAFFRGLIIIAYTVCICYIAILFLLSVQRPDSEPSGESRPKGRYERSGLKEDQSADLMRKIERLMREEKPFLDPNFSPADLSVSLQIPIYQISQVINQETGANFYTFANRYRIEHVVERLRQTEESVNLLHLALNAGFNSKSTFNSAFKKATGMTPSEYYRSMKDEKSLMPEGA</sequence>
<accession>H2CKT3</accession>
<dbReference type="GO" id="GO:0043565">
    <property type="term" value="F:sequence-specific DNA binding"/>
    <property type="evidence" value="ECO:0007669"/>
    <property type="project" value="InterPro"/>
</dbReference>
<proteinExistence type="predicted"/>